<accession>A0A031FX55</accession>
<dbReference type="EMBL" id="JFYO01000004">
    <property type="protein sequence ID" value="EZP28180.1"/>
    <property type="molecule type" value="Genomic_DNA"/>
</dbReference>
<dbReference type="RefSeq" id="WP_235186064.1">
    <property type="nucleotide sequence ID" value="NZ_JFYO01000004.1"/>
</dbReference>
<reference evidence="1 2" key="1">
    <citation type="submission" date="2014-03" db="EMBL/GenBank/DDBJ databases">
        <title>Draft Genome Sequences of 13 Willow Endophytes.</title>
        <authorList>
            <person name="Gan H.Y."/>
            <person name="Gan H.M."/>
            <person name="Savka M.A."/>
            <person name="Hudson A.O."/>
        </authorList>
    </citation>
    <scope>NUCLEOTIDE SEQUENCE [LARGE SCALE GENOMIC DNA]</scope>
    <source>
        <strain evidence="1 2">RIT293</strain>
    </source>
</reference>
<dbReference type="AlphaFoldDB" id="A0A031FX55"/>
<evidence type="ECO:0000313" key="1">
    <source>
        <dbReference type="EMBL" id="EZP28180.1"/>
    </source>
</evidence>
<protein>
    <submittedName>
        <fullName evidence="1">Putative acetyltransferase</fullName>
    </submittedName>
</protein>
<keyword evidence="2" id="KW-1185">Reference proteome</keyword>
<dbReference type="PATRIC" id="fig|273677.3.peg.1139"/>
<dbReference type="Proteomes" id="UP000024001">
    <property type="component" value="Unassembled WGS sequence"/>
</dbReference>
<keyword evidence="1" id="KW-0808">Transferase</keyword>
<dbReference type="Gene3D" id="3.40.630.30">
    <property type="match status" value="1"/>
</dbReference>
<name>A0A031FX55_9MICO</name>
<sequence>MRGLGLGTAVKAASILSLVREGVDVFRTGGAEKNRVILRSDQHLGYRVDEEWLTFSPPSGV</sequence>
<dbReference type="eggNOG" id="COG0456">
    <property type="taxonomic scope" value="Bacteria"/>
</dbReference>
<comment type="caution">
    <text evidence="1">The sequence shown here is derived from an EMBL/GenBank/DDBJ whole genome shotgun (WGS) entry which is preliminary data.</text>
</comment>
<evidence type="ECO:0000313" key="2">
    <source>
        <dbReference type="Proteomes" id="UP000024001"/>
    </source>
</evidence>
<dbReference type="GO" id="GO:0016740">
    <property type="term" value="F:transferase activity"/>
    <property type="evidence" value="ECO:0007669"/>
    <property type="project" value="UniProtKB-KW"/>
</dbReference>
<gene>
    <name evidence="1" type="ORF">BW34_01157</name>
</gene>
<proteinExistence type="predicted"/>
<organism evidence="1 2">
    <name type="scientific">Microbacterium oleivorans</name>
    <dbReference type="NCBI Taxonomy" id="273677"/>
    <lineage>
        <taxon>Bacteria</taxon>
        <taxon>Bacillati</taxon>
        <taxon>Actinomycetota</taxon>
        <taxon>Actinomycetes</taxon>
        <taxon>Micrococcales</taxon>
        <taxon>Microbacteriaceae</taxon>
        <taxon>Microbacterium</taxon>
    </lineage>
</organism>